<feature type="region of interest" description="Disordered" evidence="1">
    <location>
        <begin position="413"/>
        <end position="624"/>
    </location>
</feature>
<name>A0A066XAN0_COLSU</name>
<feature type="compositionally biased region" description="Polar residues" evidence="1">
    <location>
        <begin position="135"/>
        <end position="146"/>
    </location>
</feature>
<feature type="compositionally biased region" description="Polar residues" evidence="1">
    <location>
        <begin position="153"/>
        <end position="197"/>
    </location>
</feature>
<dbReference type="HOGENOM" id="CLU_444105_0_0_1"/>
<evidence type="ECO:0000313" key="3">
    <source>
        <dbReference type="EMBL" id="KDN66017.1"/>
    </source>
</evidence>
<feature type="domain" description="DUF7514" evidence="2">
    <location>
        <begin position="218"/>
        <end position="405"/>
    </location>
</feature>
<evidence type="ECO:0000256" key="1">
    <source>
        <dbReference type="SAM" id="MobiDB-lite"/>
    </source>
</evidence>
<evidence type="ECO:0000259" key="2">
    <source>
        <dbReference type="Pfam" id="PF24355"/>
    </source>
</evidence>
<comment type="caution">
    <text evidence="3">The sequence shown here is derived from an EMBL/GenBank/DDBJ whole genome shotgun (WGS) entry which is preliminary data.</text>
</comment>
<dbReference type="PANTHER" id="PTHR39611">
    <property type="entry name" value="HYDROXYPROLINE-RICH GLYCOPROTEIN DZ-HRGP-RELATED"/>
    <property type="match status" value="1"/>
</dbReference>
<dbReference type="eggNOG" id="ENOG502S6DG">
    <property type="taxonomic scope" value="Eukaryota"/>
</dbReference>
<protein>
    <recommendedName>
        <fullName evidence="2">DUF7514 domain-containing protein</fullName>
    </recommendedName>
</protein>
<dbReference type="Proteomes" id="UP000027238">
    <property type="component" value="Unassembled WGS sequence"/>
</dbReference>
<sequence length="624" mass="67351">MTNKPAEKAARPRLNTTMGWALSRAAAGCSSGPDGNLADGRPQQRRHGSESLVMESSISNPRDSLGDFSPSVMKELKKMIKEEVAQVAQVVHLKNSEADTPANTPRPSSVSSQKSIFTPSYPAPPPSVVEARSSFKASSPRDQSPGATHAKTAPNTTVPAGQSTPPANSQPKTVRFQSMDSSTTHCQPCTGARSESVSPTAPAVAARVELSSVDKAWGMLFDSEGYSTQRLNSVLRGLANFMVVSGLPDDRLLRLTSFQIAEFGYPETLVVTPDKMLTLYTRYKIEPEKFPYEDIFEARSENALKRIEFLYQDLECPYHLIQAAPRSHPNVPGLTPAGFAKWMVSNILAYPDAEAKRLHAIVSALPVNVDGPLQDGKPERLPRQLSRHLLPGTHDNKVRKILNEAVWDCLEDSTPPLPPTTRTAVAGPSPSQNLARAPEANTHSTRRPSSGGGNPRRPGPVLHRKTYDRGGGSPRRLEPHSARLSRTSSDADASLPRHRDLPNSSVGRLSTVPERQRSPAPANRHNASLPAIPQHHIGSPSPLSQPPSAYDERGSDADYGVYPGHRDGHGSRDESPRSPDIGRRGGAGASVGQGPMREELYVRKGSSGGMVSSIDVGSHHRSSR</sequence>
<dbReference type="OMA" id="ILNEAVW"/>
<dbReference type="STRING" id="1173701.A0A066XAN0"/>
<dbReference type="EMBL" id="JMSE01000971">
    <property type="protein sequence ID" value="KDN66017.1"/>
    <property type="molecule type" value="Genomic_DNA"/>
</dbReference>
<organism evidence="3 4">
    <name type="scientific">Colletotrichum sublineola</name>
    <name type="common">Sorghum anthracnose fungus</name>
    <dbReference type="NCBI Taxonomy" id="1173701"/>
    <lineage>
        <taxon>Eukaryota</taxon>
        <taxon>Fungi</taxon>
        <taxon>Dikarya</taxon>
        <taxon>Ascomycota</taxon>
        <taxon>Pezizomycotina</taxon>
        <taxon>Sordariomycetes</taxon>
        <taxon>Hypocreomycetidae</taxon>
        <taxon>Glomerellales</taxon>
        <taxon>Glomerellaceae</taxon>
        <taxon>Colletotrichum</taxon>
        <taxon>Colletotrichum graminicola species complex</taxon>
    </lineage>
</organism>
<dbReference type="InterPro" id="IPR055936">
    <property type="entry name" value="DUF7514"/>
</dbReference>
<gene>
    <name evidence="3" type="ORF">CSUB01_00683</name>
</gene>
<feature type="region of interest" description="Disordered" evidence="1">
    <location>
        <begin position="25"/>
        <end position="70"/>
    </location>
</feature>
<keyword evidence="4" id="KW-1185">Reference proteome</keyword>
<feature type="compositionally biased region" description="Basic and acidic residues" evidence="1">
    <location>
        <begin position="564"/>
        <end position="583"/>
    </location>
</feature>
<proteinExistence type="predicted"/>
<feature type="compositionally biased region" description="Polar residues" evidence="1">
    <location>
        <begin position="101"/>
        <end position="118"/>
    </location>
</feature>
<dbReference type="PANTHER" id="PTHR39611:SF1">
    <property type="entry name" value="HYDROXYPROLINE-RICH GLYCOPROTEIN DZ-HRGP"/>
    <property type="match status" value="1"/>
</dbReference>
<evidence type="ECO:0000313" key="4">
    <source>
        <dbReference type="Proteomes" id="UP000027238"/>
    </source>
</evidence>
<accession>A0A066XAN0</accession>
<dbReference type="AlphaFoldDB" id="A0A066XAN0"/>
<dbReference type="OrthoDB" id="5413703at2759"/>
<reference evidence="4" key="1">
    <citation type="journal article" date="2014" name="Genome Announc.">
        <title>Draft genome sequence of Colletotrichum sublineola, a destructive pathogen of cultivated sorghum.</title>
        <authorList>
            <person name="Baroncelli R."/>
            <person name="Sanz-Martin J.M."/>
            <person name="Rech G.E."/>
            <person name="Sukno S.A."/>
            <person name="Thon M.R."/>
        </authorList>
    </citation>
    <scope>NUCLEOTIDE SEQUENCE [LARGE SCALE GENOMIC DNA]</scope>
    <source>
        <strain evidence="4">TX430BB</strain>
    </source>
</reference>
<feature type="region of interest" description="Disordered" evidence="1">
    <location>
        <begin position="92"/>
        <end position="197"/>
    </location>
</feature>
<dbReference type="Pfam" id="PF24355">
    <property type="entry name" value="DUF7514"/>
    <property type="match status" value="1"/>
</dbReference>